<proteinExistence type="predicted"/>
<keyword evidence="4" id="KW-1185">Reference proteome</keyword>
<feature type="transmembrane region" description="Helical" evidence="2">
    <location>
        <begin position="63"/>
        <end position="81"/>
    </location>
</feature>
<keyword evidence="2" id="KW-0472">Membrane</keyword>
<feature type="region of interest" description="Disordered" evidence="1">
    <location>
        <begin position="1"/>
        <end position="55"/>
    </location>
</feature>
<reference evidence="4" key="1">
    <citation type="submission" date="2015-09" db="EMBL/GenBank/DDBJ databases">
        <authorList>
            <consortium name="Pathogen Informatics"/>
        </authorList>
    </citation>
    <scope>NUCLEOTIDE SEQUENCE [LARGE SCALE GENOMIC DNA]</scope>
    <source>
        <strain evidence="4">Lake Konstanz</strain>
    </source>
</reference>
<sequence>MAGRARSRSPGRKNKNAVTSATQRRSNVGSLPKKVEDQASTQQRKSSSPSSNTPHHSSVNYSFVLYAMLAGAFGALSGVAGKLSVTDSVALAVYFRVATFIANGFCTAQMWRYYLKALSLGSTPTCQVINTATNFIVSAAVGFAVFGEEVNSLWCLGATLVVCGLGLIVSDPGVPTPS</sequence>
<dbReference type="SUPFAM" id="SSF103481">
    <property type="entry name" value="Multidrug resistance efflux transporter EmrE"/>
    <property type="match status" value="1"/>
</dbReference>
<feature type="transmembrane region" description="Helical" evidence="2">
    <location>
        <begin position="127"/>
        <end position="146"/>
    </location>
</feature>
<dbReference type="AlphaFoldDB" id="A0A0S4IRV5"/>
<organism evidence="3 4">
    <name type="scientific">Bodo saltans</name>
    <name type="common">Flagellated protozoan</name>
    <dbReference type="NCBI Taxonomy" id="75058"/>
    <lineage>
        <taxon>Eukaryota</taxon>
        <taxon>Discoba</taxon>
        <taxon>Euglenozoa</taxon>
        <taxon>Kinetoplastea</taxon>
        <taxon>Metakinetoplastina</taxon>
        <taxon>Eubodonida</taxon>
        <taxon>Bodonidae</taxon>
        <taxon>Bodo</taxon>
    </lineage>
</organism>
<feature type="transmembrane region" description="Helical" evidence="2">
    <location>
        <begin position="153"/>
        <end position="170"/>
    </location>
</feature>
<dbReference type="InterPro" id="IPR039632">
    <property type="entry name" value="TMEM42"/>
</dbReference>
<dbReference type="OrthoDB" id="5854584at2759"/>
<dbReference type="Proteomes" id="UP000051952">
    <property type="component" value="Unassembled WGS sequence"/>
</dbReference>
<feature type="compositionally biased region" description="Basic residues" evidence="1">
    <location>
        <begin position="1"/>
        <end position="15"/>
    </location>
</feature>
<dbReference type="VEuPathDB" id="TriTrypDB:BSAL_63135"/>
<dbReference type="OMA" id="QWMFFAV"/>
<feature type="transmembrane region" description="Helical" evidence="2">
    <location>
        <begin position="93"/>
        <end position="115"/>
    </location>
</feature>
<feature type="compositionally biased region" description="Polar residues" evidence="1">
    <location>
        <begin position="16"/>
        <end position="29"/>
    </location>
</feature>
<evidence type="ECO:0000256" key="2">
    <source>
        <dbReference type="SAM" id="Phobius"/>
    </source>
</evidence>
<accession>A0A0S4IRV5</accession>
<dbReference type="PANTHER" id="PTHR31965">
    <property type="entry name" value="TRANSMEMBRANE PROTEIN 42"/>
    <property type="match status" value="1"/>
</dbReference>
<keyword evidence="2" id="KW-1133">Transmembrane helix</keyword>
<evidence type="ECO:0000313" key="3">
    <source>
        <dbReference type="EMBL" id="CUF50774.1"/>
    </source>
</evidence>
<protein>
    <submittedName>
        <fullName evidence="3">Transmembrane protein, putative</fullName>
    </submittedName>
</protein>
<dbReference type="InterPro" id="IPR037185">
    <property type="entry name" value="EmrE-like"/>
</dbReference>
<evidence type="ECO:0000313" key="4">
    <source>
        <dbReference type="Proteomes" id="UP000051952"/>
    </source>
</evidence>
<name>A0A0S4IRV5_BODSA</name>
<feature type="compositionally biased region" description="Low complexity" evidence="1">
    <location>
        <begin position="40"/>
        <end position="55"/>
    </location>
</feature>
<keyword evidence="2 3" id="KW-0812">Transmembrane</keyword>
<evidence type="ECO:0000256" key="1">
    <source>
        <dbReference type="SAM" id="MobiDB-lite"/>
    </source>
</evidence>
<dbReference type="PANTHER" id="PTHR31965:SF1">
    <property type="entry name" value="TRANSMEMBRANE PROTEIN 42"/>
    <property type="match status" value="1"/>
</dbReference>
<dbReference type="EMBL" id="CYKH01000341">
    <property type="protein sequence ID" value="CUF50774.1"/>
    <property type="molecule type" value="Genomic_DNA"/>
</dbReference>
<gene>
    <name evidence="3" type="ORF">BSAL_63135</name>
</gene>